<comment type="caution">
    <text evidence="2">The sequence shown here is derived from an EMBL/GenBank/DDBJ whole genome shotgun (WGS) entry which is preliminary data.</text>
</comment>
<organism evidence="2 3">
    <name type="scientific">Sutterella parvirubra YIT 11816</name>
    <dbReference type="NCBI Taxonomy" id="762967"/>
    <lineage>
        <taxon>Bacteria</taxon>
        <taxon>Pseudomonadati</taxon>
        <taxon>Pseudomonadota</taxon>
        <taxon>Betaproteobacteria</taxon>
        <taxon>Burkholderiales</taxon>
        <taxon>Sutterellaceae</taxon>
        <taxon>Sutterella</taxon>
    </lineage>
</organism>
<evidence type="ECO:0000256" key="1">
    <source>
        <dbReference type="SAM" id="MobiDB-lite"/>
    </source>
</evidence>
<dbReference type="AlphaFoldDB" id="H3KI20"/>
<feature type="region of interest" description="Disordered" evidence="1">
    <location>
        <begin position="1"/>
        <end position="59"/>
    </location>
</feature>
<protein>
    <submittedName>
        <fullName evidence="2">Uncharacterized protein</fullName>
    </submittedName>
</protein>
<reference evidence="2 3" key="1">
    <citation type="submission" date="2011-11" db="EMBL/GenBank/DDBJ databases">
        <authorList>
            <person name="Weinstock G."/>
            <person name="Sodergren E."/>
            <person name="Clifton S."/>
            <person name="Fulton L."/>
            <person name="Fulton B."/>
            <person name="Courtney L."/>
            <person name="Fronick C."/>
            <person name="Harrison M."/>
            <person name="Strong C."/>
            <person name="Farmer C."/>
            <person name="Delahaunty K."/>
            <person name="Markovic C."/>
            <person name="Hall O."/>
            <person name="Minx P."/>
            <person name="Tomlinson C."/>
            <person name="Mitreva M."/>
            <person name="Hou S."/>
            <person name="Chen J."/>
            <person name="Wollam A."/>
            <person name="Pepin K.H."/>
            <person name="Johnson M."/>
            <person name="Bhonagiri V."/>
            <person name="Zhang X."/>
            <person name="Suruliraj S."/>
            <person name="Warren W."/>
            <person name="Chinwalla A."/>
            <person name="Mardis E.R."/>
            <person name="Wilson R.K."/>
        </authorList>
    </citation>
    <scope>NUCLEOTIDE SEQUENCE [LARGE SCALE GENOMIC DNA]</scope>
    <source>
        <strain evidence="2 3">YIT 11816</strain>
    </source>
</reference>
<evidence type="ECO:0000313" key="3">
    <source>
        <dbReference type="Proteomes" id="UP000004956"/>
    </source>
</evidence>
<name>H3KI20_9BURK</name>
<dbReference type="HOGENOM" id="CLU_2959167_0_0_4"/>
<sequence>MEKVSAGAAHEGESKCVDRVGQSGEREIRGERRGLRRETLKRGRAAMPQENQVFRKLPR</sequence>
<keyword evidence="3" id="KW-1185">Reference proteome</keyword>
<dbReference type="STRING" id="762967.HMPREF9440_02422"/>
<dbReference type="EMBL" id="AFBQ01000369">
    <property type="protein sequence ID" value="EHY30263.1"/>
    <property type="molecule type" value="Genomic_DNA"/>
</dbReference>
<proteinExistence type="predicted"/>
<gene>
    <name evidence="2" type="ORF">HMPREF9440_02422</name>
</gene>
<feature type="compositionally biased region" description="Basic and acidic residues" evidence="1">
    <location>
        <begin position="10"/>
        <end position="41"/>
    </location>
</feature>
<evidence type="ECO:0000313" key="2">
    <source>
        <dbReference type="EMBL" id="EHY30263.1"/>
    </source>
</evidence>
<dbReference type="Proteomes" id="UP000004956">
    <property type="component" value="Unassembled WGS sequence"/>
</dbReference>
<accession>H3KI20</accession>